<keyword evidence="4" id="KW-1185">Reference proteome</keyword>
<feature type="region of interest" description="Disordered" evidence="2">
    <location>
        <begin position="155"/>
        <end position="189"/>
    </location>
</feature>
<gene>
    <name evidence="3" type="ORF">BDZ90DRAFT_232735</name>
</gene>
<evidence type="ECO:0000256" key="2">
    <source>
        <dbReference type="SAM" id="MobiDB-lite"/>
    </source>
</evidence>
<organism evidence="3 4">
    <name type="scientific">Jaminaea rosea</name>
    <dbReference type="NCBI Taxonomy" id="1569628"/>
    <lineage>
        <taxon>Eukaryota</taxon>
        <taxon>Fungi</taxon>
        <taxon>Dikarya</taxon>
        <taxon>Basidiomycota</taxon>
        <taxon>Ustilaginomycotina</taxon>
        <taxon>Exobasidiomycetes</taxon>
        <taxon>Microstromatales</taxon>
        <taxon>Microstromatales incertae sedis</taxon>
        <taxon>Jaminaea</taxon>
    </lineage>
</organism>
<dbReference type="GeneID" id="37028191"/>
<feature type="compositionally biased region" description="Low complexity" evidence="2">
    <location>
        <begin position="59"/>
        <end position="69"/>
    </location>
</feature>
<dbReference type="STRING" id="1569628.A0A316UQW2"/>
<evidence type="ECO:0000313" key="4">
    <source>
        <dbReference type="Proteomes" id="UP000245884"/>
    </source>
</evidence>
<dbReference type="EMBL" id="KZ819669">
    <property type="protein sequence ID" value="PWN27178.1"/>
    <property type="molecule type" value="Genomic_DNA"/>
</dbReference>
<feature type="coiled-coil region" evidence="1">
    <location>
        <begin position="709"/>
        <end position="753"/>
    </location>
</feature>
<dbReference type="AlphaFoldDB" id="A0A316UQW2"/>
<proteinExistence type="predicted"/>
<dbReference type="Gene3D" id="1.25.40.10">
    <property type="entry name" value="Tetratricopeptide repeat domain"/>
    <property type="match status" value="1"/>
</dbReference>
<sequence>MATAAVGSMGRPRLALAAQAAASSSSSSAASPIASSSRLPRSIHSVAPSSSPRAPQPSQPSSTRRPLQRSSHVLNAHGDANLRGFFDSLGPRQRRTKALYVALLRSLSSRKEDQDPSAIWRLYTAICARSLQGDNMADGIAPRFHRLVLMTVSPSHAREATKRSRKRARQSERREKEKEKEDEDLSEQDRRLTAMLAPRVKADANQSGSVLASSSPREAKEYSRKVDFVIEQLDRAAARGEEDAALNLIHYNSILLEAGNTGNVDLARSIWRRMTNVSGIEPDADSYRSYLLALHTSVRALPVEPRNATSGAARDRHVAVLSRCADTALGLVRKMGQDNIRVKDEELLWLVDMQARAGRVDRIRSILKERFGVDLGASSFMPSGASLMFQADGRAPSLFGAIVDALGELGTVSEMMGAFETLRVASSDPEVGAATMEQNDVVELKTDFIGTFSRLFKGDESEAATAAAARANAADSSASLETAPPAEAASLAEVRHILTPTASVYRNLIRHASFPSAALEKEGASAAQTAEAAARERGQYIPLARYLVDEALDAYELEVRDLVRSLGATVKVSEEGADTSPEIVFDGSDSFLPTFDIAMTTASRDLLHPLRSRAQRLQSVSLLDIVLQKTQRARALLTLEHQLLTSASVHWRQVLTQQSQYNSRPAQRRLRRFFSALRAREVILESELEGLEAWTEERLMGQVERLKLKNVARQERRKARAQLRAEEEERTKAEGEAKKIAAKQQRIQQWEEKQKVEQHAVLGEDAEGVAGQETVVRASSAV</sequence>
<reference evidence="3 4" key="1">
    <citation type="journal article" date="2018" name="Mol. Biol. Evol.">
        <title>Broad Genomic Sampling Reveals a Smut Pathogenic Ancestry of the Fungal Clade Ustilaginomycotina.</title>
        <authorList>
            <person name="Kijpornyongpan T."/>
            <person name="Mondo S.J."/>
            <person name="Barry K."/>
            <person name="Sandor L."/>
            <person name="Lee J."/>
            <person name="Lipzen A."/>
            <person name="Pangilinan J."/>
            <person name="LaButti K."/>
            <person name="Hainaut M."/>
            <person name="Henrissat B."/>
            <person name="Grigoriev I.V."/>
            <person name="Spatafora J.W."/>
            <person name="Aime M.C."/>
        </authorList>
    </citation>
    <scope>NUCLEOTIDE SEQUENCE [LARGE SCALE GENOMIC DNA]</scope>
    <source>
        <strain evidence="3 4">MCA 5214</strain>
    </source>
</reference>
<protein>
    <submittedName>
        <fullName evidence="3">Uncharacterized protein</fullName>
    </submittedName>
</protein>
<keyword evidence="1" id="KW-0175">Coiled coil</keyword>
<accession>A0A316UQW2</accession>
<feature type="region of interest" description="Disordered" evidence="2">
    <location>
        <begin position="16"/>
        <end position="69"/>
    </location>
</feature>
<evidence type="ECO:0000256" key="1">
    <source>
        <dbReference type="SAM" id="Coils"/>
    </source>
</evidence>
<evidence type="ECO:0000313" key="3">
    <source>
        <dbReference type="EMBL" id="PWN27178.1"/>
    </source>
</evidence>
<name>A0A316UQW2_9BASI</name>
<dbReference type="InterPro" id="IPR011990">
    <property type="entry name" value="TPR-like_helical_dom_sf"/>
</dbReference>
<dbReference type="Proteomes" id="UP000245884">
    <property type="component" value="Unassembled WGS sequence"/>
</dbReference>
<dbReference type="RefSeq" id="XP_025361790.1">
    <property type="nucleotide sequence ID" value="XM_025506368.1"/>
</dbReference>
<feature type="compositionally biased region" description="Low complexity" evidence="2">
    <location>
        <begin position="16"/>
        <end position="53"/>
    </location>
</feature>
<feature type="compositionally biased region" description="Basic and acidic residues" evidence="2">
    <location>
        <begin position="169"/>
        <end position="179"/>
    </location>
</feature>